<comment type="caution">
    <text evidence="1">The sequence shown here is derived from an EMBL/GenBank/DDBJ whole genome shotgun (WGS) entry which is preliminary data.</text>
</comment>
<proteinExistence type="predicted"/>
<accession>A0A6B0YWR2</accession>
<organism evidence="1">
    <name type="scientific">Caldilineaceae bacterium SB0664_bin_27</name>
    <dbReference type="NCBI Taxonomy" id="2605260"/>
    <lineage>
        <taxon>Bacteria</taxon>
        <taxon>Bacillati</taxon>
        <taxon>Chloroflexota</taxon>
        <taxon>Caldilineae</taxon>
        <taxon>Caldilineales</taxon>
        <taxon>Caldilineaceae</taxon>
    </lineage>
</organism>
<name>A0A6B0YWR2_9CHLR</name>
<evidence type="ECO:0000313" key="1">
    <source>
        <dbReference type="EMBL" id="MXY95524.1"/>
    </source>
</evidence>
<reference evidence="1" key="1">
    <citation type="submission" date="2019-09" db="EMBL/GenBank/DDBJ databases">
        <title>Characterisation of the sponge microbiome using genome-centric metagenomics.</title>
        <authorList>
            <person name="Engelberts J.P."/>
            <person name="Robbins S.J."/>
            <person name="De Goeij J.M."/>
            <person name="Aranda M."/>
            <person name="Bell S.C."/>
            <person name="Webster N.S."/>
        </authorList>
    </citation>
    <scope>NUCLEOTIDE SEQUENCE</scope>
    <source>
        <strain evidence="1">SB0664_bin_27</strain>
    </source>
</reference>
<gene>
    <name evidence="1" type="ORF">F4Y42_18975</name>
</gene>
<sequence>MPSYQHKTLLNEISSFNEEPSDDVSFERWITAKDQLSFLNSNAHDDELILYAAVGGRFSVHGVAIKRDLLFPLDKNDLVEWQGFPDISRASYTYESHDSEIWIDESCSLFGSKILENAQQLVFIRSFEDATYCEILQEFLHVSEIHWREELSSYCCFDENGDFDCVVSVTIGSGFDEVSLVSIQREPLELYLAASDSILVRMFDFTCTQRSEFSGWSNEPEKQFFERDDLFYRQRVDSEKAGYTRGIQIVPLSRPRADIFSSYHDKWFGNQKKEYVEFLACDYRNRQETKISTDPDATTNYFVAKENTLPYETSPAFFQPEVLSKYKSDRDKYIYDEVYRTISCRDQWTLKCVDVNEAGQVHAYICDLRMLPYKEQLYWLSFNESGKAGISKRSFEADFEGKWSWETDSLQDIRPVLEKWDRNHARWWILRDRKLLNQTTSPRTESRDEWGRSFLDLSHLINEGFVLKTIRGELDIENVSYQEERSIALLEKLLVAKSLLRSDEKLDGLRSVNHFRNKTNAHVRGSEFDKLSRAALQSHGSYSAHFLDVCKTIYCELLLIEKAFGPL</sequence>
<dbReference type="AlphaFoldDB" id="A0A6B0YWR2"/>
<protein>
    <submittedName>
        <fullName evidence="1">Uncharacterized protein</fullName>
    </submittedName>
</protein>
<dbReference type="EMBL" id="VXRG01000157">
    <property type="protein sequence ID" value="MXY95524.1"/>
    <property type="molecule type" value="Genomic_DNA"/>
</dbReference>